<protein>
    <submittedName>
        <fullName evidence="2">Uncharacterized protein</fullName>
    </submittedName>
</protein>
<gene>
    <name evidence="2" type="ORF">SBA1_170043</name>
</gene>
<organism evidence="2 3">
    <name type="scientific">Candidatus Sulfotelmatobacter kueseliae</name>
    <dbReference type="NCBI Taxonomy" id="2042962"/>
    <lineage>
        <taxon>Bacteria</taxon>
        <taxon>Pseudomonadati</taxon>
        <taxon>Acidobacteriota</taxon>
        <taxon>Terriglobia</taxon>
        <taxon>Terriglobales</taxon>
        <taxon>Candidatus Korobacteraceae</taxon>
        <taxon>Candidatus Sulfotelmatobacter</taxon>
    </lineage>
</organism>
<reference evidence="3" key="1">
    <citation type="submission" date="2018-02" db="EMBL/GenBank/DDBJ databases">
        <authorList>
            <person name="Hausmann B."/>
        </authorList>
    </citation>
    <scope>NUCLEOTIDE SEQUENCE [LARGE SCALE GENOMIC DNA]</scope>
    <source>
        <strain evidence="3">Peat soil MAG SbA1</strain>
    </source>
</reference>
<sequence>MPLRPQPRRRRLDSRSGTFRFTGGKAFTPGHPPGLKGARENWFRPVGTRSVVPLLPGTHVPGYHLPPLRGWDRRGRTRFESLLPWFMLKGCSTLAARPCQFQDSAPKG</sequence>
<accession>A0A2U3KBD3</accession>
<dbReference type="Proteomes" id="UP000238701">
    <property type="component" value="Unassembled WGS sequence"/>
</dbReference>
<dbReference type="AlphaFoldDB" id="A0A2U3KBD3"/>
<feature type="compositionally biased region" description="Basic residues" evidence="1">
    <location>
        <begin position="1"/>
        <end position="12"/>
    </location>
</feature>
<evidence type="ECO:0000256" key="1">
    <source>
        <dbReference type="SAM" id="MobiDB-lite"/>
    </source>
</evidence>
<name>A0A2U3KBD3_9BACT</name>
<proteinExistence type="predicted"/>
<evidence type="ECO:0000313" key="3">
    <source>
        <dbReference type="Proteomes" id="UP000238701"/>
    </source>
</evidence>
<evidence type="ECO:0000313" key="2">
    <source>
        <dbReference type="EMBL" id="SPF36918.1"/>
    </source>
</evidence>
<feature type="region of interest" description="Disordered" evidence="1">
    <location>
        <begin position="1"/>
        <end position="36"/>
    </location>
</feature>
<dbReference type="EMBL" id="OMOD01000079">
    <property type="protein sequence ID" value="SPF36918.1"/>
    <property type="molecule type" value="Genomic_DNA"/>
</dbReference>